<keyword evidence="3" id="KW-1185">Reference proteome</keyword>
<dbReference type="EMBL" id="JADAQT010000086">
    <property type="protein sequence ID" value="MBE1876554.1"/>
    <property type="molecule type" value="Genomic_DNA"/>
</dbReference>
<dbReference type="NCBIfam" id="NF006734">
    <property type="entry name" value="PRK09266.1"/>
    <property type="match status" value="1"/>
</dbReference>
<keyword evidence="2" id="KW-0808">Transferase</keyword>
<dbReference type="InterPro" id="IPR043132">
    <property type="entry name" value="BCAT-like_C"/>
</dbReference>
<feature type="region of interest" description="Disordered" evidence="1">
    <location>
        <begin position="10"/>
        <end position="44"/>
    </location>
</feature>
<sequence>MRIVFQVTAASTQQRPGGPCRSAHRCTLGAAGRSRPRSDGPARRLSRDAKALFDVDLDVDRVRLLVRRAVPASGSVVVRVTDYDPELNLGHPETATQPRILVTTRPACPLTSAPLDVHTCVYERDLPQVTSTGLFATIAHRRTARLAGHDDVLFTAHDGLVSEGATWNIGLFDRTDIIWPDAPVLPGLTMELLRAANPSHYRTIRIEEVPSFPAAFATNAAVGVRAIARIDDHDFDDEHPIIATLRENYLKITPQPV</sequence>
<evidence type="ECO:0000256" key="1">
    <source>
        <dbReference type="SAM" id="MobiDB-lite"/>
    </source>
</evidence>
<dbReference type="Pfam" id="PF01063">
    <property type="entry name" value="Aminotran_4"/>
    <property type="match status" value="1"/>
</dbReference>
<keyword evidence="2" id="KW-0032">Aminotransferase</keyword>
<evidence type="ECO:0000313" key="2">
    <source>
        <dbReference type="EMBL" id="MBE1876554.1"/>
    </source>
</evidence>
<dbReference type="SUPFAM" id="SSF56752">
    <property type="entry name" value="D-aminoacid aminotransferase-like PLP-dependent enzymes"/>
    <property type="match status" value="1"/>
</dbReference>
<reference evidence="2 3" key="1">
    <citation type="submission" date="2020-10" db="EMBL/GenBank/DDBJ databases">
        <title>Myceligenerans pegani sp. nov., an endophytic actinomycete isolated from Peganum harmala L. in Xinjiang, China.</title>
        <authorList>
            <person name="Xin L."/>
        </authorList>
    </citation>
    <scope>NUCLEOTIDE SEQUENCE [LARGE SCALE GENOMIC DNA]</scope>
    <source>
        <strain evidence="2 3">TRM65318</strain>
    </source>
</reference>
<organism evidence="2 3">
    <name type="scientific">Myceligenerans pegani</name>
    <dbReference type="NCBI Taxonomy" id="2776917"/>
    <lineage>
        <taxon>Bacteria</taxon>
        <taxon>Bacillati</taxon>
        <taxon>Actinomycetota</taxon>
        <taxon>Actinomycetes</taxon>
        <taxon>Micrococcales</taxon>
        <taxon>Promicromonosporaceae</taxon>
        <taxon>Myceligenerans</taxon>
    </lineage>
</organism>
<dbReference type="InterPro" id="IPR001544">
    <property type="entry name" value="Aminotrans_IV"/>
</dbReference>
<evidence type="ECO:0000313" key="3">
    <source>
        <dbReference type="Proteomes" id="UP000625527"/>
    </source>
</evidence>
<dbReference type="InterPro" id="IPR036038">
    <property type="entry name" value="Aminotransferase-like"/>
</dbReference>
<dbReference type="Gene3D" id="3.20.10.10">
    <property type="entry name" value="D-amino Acid Aminotransferase, subunit A, domain 2"/>
    <property type="match status" value="1"/>
</dbReference>
<accession>A0ABR9MYT9</accession>
<proteinExistence type="predicted"/>
<protein>
    <submittedName>
        <fullName evidence="2">Aminotransferase class IV</fullName>
    </submittedName>
</protein>
<comment type="caution">
    <text evidence="2">The sequence shown here is derived from an EMBL/GenBank/DDBJ whole genome shotgun (WGS) entry which is preliminary data.</text>
</comment>
<dbReference type="Proteomes" id="UP000625527">
    <property type="component" value="Unassembled WGS sequence"/>
</dbReference>
<gene>
    <name evidence="2" type="ORF">IHE71_12635</name>
</gene>
<dbReference type="RefSeq" id="WP_192863124.1">
    <property type="nucleotide sequence ID" value="NZ_JADAQT010000086.1"/>
</dbReference>
<name>A0ABR9MYT9_9MICO</name>
<dbReference type="GO" id="GO:0008483">
    <property type="term" value="F:transaminase activity"/>
    <property type="evidence" value="ECO:0007669"/>
    <property type="project" value="UniProtKB-KW"/>
</dbReference>